<name>A0AAD8E9D2_DIPPU</name>
<dbReference type="PROSITE" id="PS51730">
    <property type="entry name" value="GNAT_ATAT"/>
    <property type="match status" value="1"/>
</dbReference>
<dbReference type="GO" id="GO:0019799">
    <property type="term" value="F:tubulin N-acetyltransferase activity"/>
    <property type="evidence" value="ECO:0007669"/>
    <property type="project" value="InterPro"/>
</dbReference>
<dbReference type="GO" id="GO:0005874">
    <property type="term" value="C:microtubule"/>
    <property type="evidence" value="ECO:0007669"/>
    <property type="project" value="InterPro"/>
</dbReference>
<feature type="domain" description="N-acetyltransferase" evidence="3">
    <location>
        <begin position="1"/>
        <end position="102"/>
    </location>
</feature>
<feature type="non-terminal residue" evidence="4">
    <location>
        <position position="181"/>
    </location>
</feature>
<evidence type="ECO:0000313" key="5">
    <source>
        <dbReference type="Proteomes" id="UP001233999"/>
    </source>
</evidence>
<dbReference type="PANTHER" id="PTHR12327:SF0">
    <property type="entry name" value="ALPHA-TUBULIN N-ACETYLTRANSFERASE 1"/>
    <property type="match status" value="1"/>
</dbReference>
<dbReference type="AlphaFoldDB" id="A0AAD8E9D2"/>
<dbReference type="Proteomes" id="UP001233999">
    <property type="component" value="Unassembled WGS sequence"/>
</dbReference>
<keyword evidence="5" id="KW-1185">Reference proteome</keyword>
<evidence type="ECO:0000256" key="2">
    <source>
        <dbReference type="ARBA" id="ARBA00023315"/>
    </source>
</evidence>
<proteinExistence type="predicted"/>
<reference evidence="4" key="1">
    <citation type="journal article" date="2023" name="IScience">
        <title>Live-bearing cockroach genome reveals convergent evolutionary mechanisms linked to viviparity in insects and beyond.</title>
        <authorList>
            <person name="Fouks B."/>
            <person name="Harrison M.C."/>
            <person name="Mikhailova A.A."/>
            <person name="Marchal E."/>
            <person name="English S."/>
            <person name="Carruthers M."/>
            <person name="Jennings E.C."/>
            <person name="Chiamaka E.L."/>
            <person name="Frigard R.A."/>
            <person name="Pippel M."/>
            <person name="Attardo G.M."/>
            <person name="Benoit J.B."/>
            <person name="Bornberg-Bauer E."/>
            <person name="Tobe S.S."/>
        </authorList>
    </citation>
    <scope>NUCLEOTIDE SEQUENCE</scope>
    <source>
        <strain evidence="4">Stay&amp;Tobe</strain>
    </source>
</reference>
<evidence type="ECO:0000256" key="1">
    <source>
        <dbReference type="ARBA" id="ARBA00022679"/>
    </source>
</evidence>
<keyword evidence="2" id="KW-0012">Acyltransferase</keyword>
<gene>
    <name evidence="4" type="ORF">L9F63_023336</name>
</gene>
<reference evidence="4" key="2">
    <citation type="submission" date="2023-05" db="EMBL/GenBank/DDBJ databases">
        <authorList>
            <person name="Fouks B."/>
        </authorList>
    </citation>
    <scope>NUCLEOTIDE SEQUENCE</scope>
    <source>
        <strain evidence="4">Stay&amp;Tobe</strain>
        <tissue evidence="4">Testes</tissue>
    </source>
</reference>
<keyword evidence="1" id="KW-0808">Transferase</keyword>
<dbReference type="Pfam" id="PF05301">
    <property type="entry name" value="Acetyltransf_16"/>
    <property type="match status" value="1"/>
</dbReference>
<dbReference type="PANTHER" id="PTHR12327">
    <property type="entry name" value="ALPHA-TUBULIN N-ACETYLTRANSFERASE 1"/>
    <property type="match status" value="1"/>
</dbReference>
<evidence type="ECO:0000259" key="3">
    <source>
        <dbReference type="PROSITE" id="PS51730"/>
    </source>
</evidence>
<accession>A0AAD8E9D2</accession>
<evidence type="ECO:0000313" key="4">
    <source>
        <dbReference type="EMBL" id="KAJ9581489.1"/>
    </source>
</evidence>
<dbReference type="InterPro" id="IPR007965">
    <property type="entry name" value="GNAT_ATAT"/>
</dbReference>
<comment type="caution">
    <text evidence="4">The sequence shown here is derived from an EMBL/GenBank/DDBJ whole genome shotgun (WGS) entry which is preliminary data.</text>
</comment>
<dbReference type="EMBL" id="JASPKZ010007912">
    <property type="protein sequence ID" value="KAJ9581489.1"/>
    <property type="molecule type" value="Genomic_DNA"/>
</dbReference>
<dbReference type="InterPro" id="IPR038746">
    <property type="entry name" value="Atat"/>
</dbReference>
<dbReference type="Gene3D" id="3.40.630.30">
    <property type="match status" value="1"/>
</dbReference>
<sequence length="181" mass="20457">GQGTVVGLLKVGRKKLYVFDATGAHHEMQPLCVLDFYVHESKQRMGCGKTLYEYMLSEENTLPQHLAIDRPSEKFLGFLYKHYGLHKILPQTNNFVVFEGFFIAHPDLKKEGRGNILQSPSLNRFSADVPKNSIATRDNEVEESHTYMQPTLYGRYAAHKPPSTIGKILQNSGSHHSQQNG</sequence>
<protein>
    <recommendedName>
        <fullName evidence="3">N-acetyltransferase domain-containing protein</fullName>
    </recommendedName>
</protein>
<organism evidence="4 5">
    <name type="scientific">Diploptera punctata</name>
    <name type="common">Pacific beetle cockroach</name>
    <dbReference type="NCBI Taxonomy" id="6984"/>
    <lineage>
        <taxon>Eukaryota</taxon>
        <taxon>Metazoa</taxon>
        <taxon>Ecdysozoa</taxon>
        <taxon>Arthropoda</taxon>
        <taxon>Hexapoda</taxon>
        <taxon>Insecta</taxon>
        <taxon>Pterygota</taxon>
        <taxon>Neoptera</taxon>
        <taxon>Polyneoptera</taxon>
        <taxon>Dictyoptera</taxon>
        <taxon>Blattodea</taxon>
        <taxon>Blaberoidea</taxon>
        <taxon>Blaberidae</taxon>
        <taxon>Diplopterinae</taxon>
        <taxon>Diploptera</taxon>
    </lineage>
</organism>